<evidence type="ECO:0000259" key="2">
    <source>
        <dbReference type="Pfam" id="PF13240"/>
    </source>
</evidence>
<dbReference type="EMBL" id="BRYB01003026">
    <property type="protein sequence ID" value="GMI29295.1"/>
    <property type="molecule type" value="Genomic_DNA"/>
</dbReference>
<dbReference type="InterPro" id="IPR036770">
    <property type="entry name" value="Ankyrin_rpt-contain_sf"/>
</dbReference>
<proteinExistence type="predicted"/>
<dbReference type="Pfam" id="PF13240">
    <property type="entry name" value="Zn_Ribbon_1"/>
    <property type="match status" value="1"/>
</dbReference>
<protein>
    <recommendedName>
        <fullName evidence="2">Zinc-ribbon domain-containing protein</fullName>
    </recommendedName>
</protein>
<feature type="repeat" description="ANK" evidence="1">
    <location>
        <begin position="50"/>
        <end position="82"/>
    </location>
</feature>
<reference evidence="3 4" key="1">
    <citation type="journal article" date="2023" name="Commun. Biol.">
        <title>Genome analysis of Parmales, the sister group of diatoms, reveals the evolutionary specialization of diatoms from phago-mixotrophs to photoautotrophs.</title>
        <authorList>
            <person name="Ban H."/>
            <person name="Sato S."/>
            <person name="Yoshikawa S."/>
            <person name="Yamada K."/>
            <person name="Nakamura Y."/>
            <person name="Ichinomiya M."/>
            <person name="Sato N."/>
            <person name="Blanc-Mathieu R."/>
            <person name="Endo H."/>
            <person name="Kuwata A."/>
            <person name="Ogata H."/>
        </authorList>
    </citation>
    <scope>NUCLEOTIDE SEQUENCE [LARGE SCALE GENOMIC DNA]</scope>
</reference>
<dbReference type="Proteomes" id="UP001165060">
    <property type="component" value="Unassembled WGS sequence"/>
</dbReference>
<evidence type="ECO:0000313" key="4">
    <source>
        <dbReference type="Proteomes" id="UP001165060"/>
    </source>
</evidence>
<dbReference type="SUPFAM" id="SSF48403">
    <property type="entry name" value="Ankyrin repeat"/>
    <property type="match status" value="1"/>
</dbReference>
<keyword evidence="4" id="KW-1185">Reference proteome</keyword>
<sequence>MGCASSRIPTDQAGLNAALNSTARNTNNTARAIDLVERGADLASTNGGHWRHTPLHQAAFHGRYEMAKTLISLRAPLNLHSNPCGRGSTGIPLELARGGGHNRIADMIHAAMNGDLPPPPPKPPPPPQGSLTIVAARYGWTDDLWGPSTCSHQAGVKDVTDIVQGDVVNGNELHINPDCRGQYMNQHFWPETARGPAIARHLSVKYKYDGGPIQTKTTAKVGNETVALHVTAADKTSGAASSEKAGAKQDFMTGAPPMILVKKGDVKQFIFDKGDLDALRLGDTVELRLASHRGKSVGRKYGEERRHTGWRYTESGVGVGTPVRVSFDDAKFLKLADADLVFDVSFWKMEPGSTVNFVGGTCTKDKTKKGGGGRDFVLNSDGTIACKNRPDLVLGSHVLPDPDFLAKLGGKAFEDMASAPGMVLCRKNDPKRFVFANIAALKRGEVAELTLSSHRGMAVGRKYGEERRHGPWRYTESGVGRCKPVRVSLMDNQYVKLADADLVFDVSFWKMEPGNTVNFVGGTSTKDKTKQRGGGRDFVLNSDGTISCKHRPDLVLGTNALEPDPVQMEPESEIAVASLATAPILAVAVPVEAKPAFVDSKAPSKKFCSSCGKPLEGEEKFCPHCGTKM</sequence>
<keyword evidence="1" id="KW-0040">ANK repeat</keyword>
<accession>A0ABQ6MNX4</accession>
<dbReference type="InterPro" id="IPR002110">
    <property type="entry name" value="Ankyrin_rpt"/>
</dbReference>
<comment type="caution">
    <text evidence="3">The sequence shown here is derived from an EMBL/GenBank/DDBJ whole genome shotgun (WGS) entry which is preliminary data.</text>
</comment>
<organism evidence="3 4">
    <name type="scientific">Tetraparma gracilis</name>
    <dbReference type="NCBI Taxonomy" id="2962635"/>
    <lineage>
        <taxon>Eukaryota</taxon>
        <taxon>Sar</taxon>
        <taxon>Stramenopiles</taxon>
        <taxon>Ochrophyta</taxon>
        <taxon>Bolidophyceae</taxon>
        <taxon>Parmales</taxon>
        <taxon>Triparmaceae</taxon>
        <taxon>Tetraparma</taxon>
    </lineage>
</organism>
<evidence type="ECO:0000256" key="1">
    <source>
        <dbReference type="PROSITE-ProRule" id="PRU00023"/>
    </source>
</evidence>
<evidence type="ECO:0000313" key="3">
    <source>
        <dbReference type="EMBL" id="GMI29295.1"/>
    </source>
</evidence>
<name>A0ABQ6MNX4_9STRA</name>
<feature type="domain" description="Zinc-ribbon" evidence="2">
    <location>
        <begin position="607"/>
        <end position="628"/>
    </location>
</feature>
<dbReference type="InterPro" id="IPR026870">
    <property type="entry name" value="Zinc_ribbon_dom"/>
</dbReference>
<dbReference type="Pfam" id="PF13637">
    <property type="entry name" value="Ank_4"/>
    <property type="match status" value="1"/>
</dbReference>
<gene>
    <name evidence="3" type="ORF">TeGR_g4219</name>
</gene>
<dbReference type="Gene3D" id="1.25.40.20">
    <property type="entry name" value="Ankyrin repeat-containing domain"/>
    <property type="match status" value="1"/>
</dbReference>
<dbReference type="PROSITE" id="PS50088">
    <property type="entry name" value="ANK_REPEAT"/>
    <property type="match status" value="1"/>
</dbReference>